<keyword evidence="4" id="KW-0413">Isomerase</keyword>
<dbReference type="Proteomes" id="UP000012062">
    <property type="component" value="Unassembled WGS sequence"/>
</dbReference>
<sequence length="372" mass="41186">MLDKSGSPSGRLAAVKLLPGNGTKNGAPRNGGGTSADRASLTYVSDAEPGIRRVRTGKGFSYRGSNGRAVGEDAVARIKALAIPPAWTDVWISPDADGHIQATGRDQRGRKQYRYHPAWAEERDGAKYSSLVAFAESLPGLRAQIDADLRRHGLPLERVVAAVVWLLDNTMIRVGNAAYARDNRSFGLTTLGDRHVDIKGSSLRFAFKGKSGKEWKLKLVDRRIARIVRGAQDLPGQKLFQYLDEDGNRRPIRSDDVNRYIRDAAGADFSSKHFRTWGGTIHAASLLAQTERPESQAQQRRVINGVVDKVAERLGNTRAVCRKCYIHPQVFDAWSEGRLLGEMAEANKRKRSIHGLDDEEDLVLRWLKAREG</sequence>
<evidence type="ECO:0000259" key="3">
    <source>
        <dbReference type="Pfam" id="PF21338"/>
    </source>
</evidence>
<evidence type="ECO:0000313" key="5">
    <source>
        <dbReference type="Proteomes" id="UP000012062"/>
    </source>
</evidence>
<dbReference type="GO" id="GO:0006265">
    <property type="term" value="P:DNA topological change"/>
    <property type="evidence" value="ECO:0007669"/>
    <property type="project" value="InterPro"/>
</dbReference>
<evidence type="ECO:0000256" key="1">
    <source>
        <dbReference type="SAM" id="MobiDB-lite"/>
    </source>
</evidence>
<keyword evidence="5" id="KW-1185">Reference proteome</keyword>
<dbReference type="PROSITE" id="PS52038">
    <property type="entry name" value="TOPO_IB_2"/>
    <property type="match status" value="1"/>
</dbReference>
<dbReference type="InterPro" id="IPR011010">
    <property type="entry name" value="DNA_brk_join_enz"/>
</dbReference>
<reference evidence="4 5" key="1">
    <citation type="submission" date="2013-02" db="EMBL/GenBank/DDBJ databases">
        <authorList>
            <person name="Genoscope - CEA"/>
        </authorList>
    </citation>
    <scope>NUCLEOTIDE SEQUENCE [LARGE SCALE GENOMIC DNA]</scope>
    <source>
        <strain evidence="4 5">STM 2683</strain>
    </source>
</reference>
<dbReference type="Gene3D" id="3.30.66.10">
    <property type="entry name" value="DNA topoisomerase I domain"/>
    <property type="match status" value="1"/>
</dbReference>
<dbReference type="eggNOG" id="COG3569">
    <property type="taxonomic scope" value="Bacteria"/>
</dbReference>
<dbReference type="AlphaFoldDB" id="M5ELD3"/>
<comment type="caution">
    <text evidence="4">The sequence shown here is derived from an EMBL/GenBank/DDBJ whole genome shotgun (WGS) entry which is preliminary data.</text>
</comment>
<dbReference type="SUPFAM" id="SSF56349">
    <property type="entry name" value="DNA breaking-rejoining enzymes"/>
    <property type="match status" value="1"/>
</dbReference>
<dbReference type="InterPro" id="IPR049331">
    <property type="entry name" value="Top1B_N_bact"/>
</dbReference>
<name>M5ELD3_9HYPH</name>
<dbReference type="Pfam" id="PF01028">
    <property type="entry name" value="Topoisom_I"/>
    <property type="match status" value="1"/>
</dbReference>
<dbReference type="RefSeq" id="WP_008874507.1">
    <property type="nucleotide sequence ID" value="NZ_CAUM01000067.1"/>
</dbReference>
<feature type="domain" description="DNA topoisomerase I catalytic core eukaryotic-type" evidence="2">
    <location>
        <begin position="120"/>
        <end position="333"/>
    </location>
</feature>
<organism evidence="4 5">
    <name type="scientific">Mesorhizobium metallidurans STM 2683</name>
    <dbReference type="NCBI Taxonomy" id="1297569"/>
    <lineage>
        <taxon>Bacteria</taxon>
        <taxon>Pseudomonadati</taxon>
        <taxon>Pseudomonadota</taxon>
        <taxon>Alphaproteobacteria</taxon>
        <taxon>Hyphomicrobiales</taxon>
        <taxon>Phyllobacteriaceae</taxon>
        <taxon>Mesorhizobium</taxon>
    </lineage>
</organism>
<accession>M5ELD3</accession>
<dbReference type="GO" id="GO:0003917">
    <property type="term" value="F:DNA topoisomerase type I (single strand cut, ATP-independent) activity"/>
    <property type="evidence" value="ECO:0007669"/>
    <property type="project" value="InterPro"/>
</dbReference>
<evidence type="ECO:0000313" key="4">
    <source>
        <dbReference type="EMBL" id="CCV05559.1"/>
    </source>
</evidence>
<protein>
    <submittedName>
        <fullName evidence="4">Topoisomerase IB-like protein</fullName>
    </submittedName>
</protein>
<dbReference type="SUPFAM" id="SSF55869">
    <property type="entry name" value="DNA topoisomerase I domain"/>
    <property type="match status" value="1"/>
</dbReference>
<dbReference type="Gene3D" id="1.10.132.120">
    <property type="match status" value="1"/>
</dbReference>
<dbReference type="Gene3D" id="3.90.15.10">
    <property type="entry name" value="Topoisomerase I, Chain A, domain 3"/>
    <property type="match status" value="1"/>
</dbReference>
<dbReference type="GO" id="GO:0003677">
    <property type="term" value="F:DNA binding"/>
    <property type="evidence" value="ECO:0007669"/>
    <property type="project" value="InterPro"/>
</dbReference>
<gene>
    <name evidence="4" type="ORF">MESS2_1590066</name>
</gene>
<dbReference type="EMBL" id="CAUM01000067">
    <property type="protein sequence ID" value="CCV05559.1"/>
    <property type="molecule type" value="Genomic_DNA"/>
</dbReference>
<feature type="region of interest" description="Disordered" evidence="1">
    <location>
        <begin position="1"/>
        <end position="39"/>
    </location>
</feature>
<dbReference type="InterPro" id="IPR014711">
    <property type="entry name" value="TopoI_cat_a-hlx-sub_euk"/>
</dbReference>
<evidence type="ECO:0000259" key="2">
    <source>
        <dbReference type="Pfam" id="PF01028"/>
    </source>
</evidence>
<dbReference type="OrthoDB" id="9778962at2"/>
<feature type="domain" description="DNA topoisomerase IB N-terminal" evidence="3">
    <location>
        <begin position="59"/>
        <end position="106"/>
    </location>
</feature>
<dbReference type="InterPro" id="IPR035447">
    <property type="entry name" value="DNA_topo_I_N_sf"/>
</dbReference>
<proteinExistence type="predicted"/>
<dbReference type="Pfam" id="PF21338">
    <property type="entry name" value="Top1B_N_bact"/>
    <property type="match status" value="1"/>
</dbReference>
<dbReference type="STRING" id="1297569.MESS2_1590066"/>
<dbReference type="InterPro" id="IPR013500">
    <property type="entry name" value="TopoI_cat_euk"/>
</dbReference>